<evidence type="ECO:0000259" key="3">
    <source>
        <dbReference type="PROSITE" id="PS50059"/>
    </source>
</evidence>
<reference evidence="5" key="1">
    <citation type="submission" date="2012-02" db="EMBL/GenBank/DDBJ databases">
        <title>Genome sequencing of Giardia lamblia Genotypes A2 and B isolates (DH and GS) and comparative analysis with the genomes of Genotypes A1 and E (WB and Pig).</title>
        <authorList>
            <person name="Adam R."/>
            <person name="Dahlstrom E."/>
            <person name="Martens C."/>
            <person name="Bruno D."/>
            <person name="Barbian K."/>
            <person name="Porcella S.F."/>
            <person name="Nash T."/>
        </authorList>
    </citation>
    <scope>NUCLEOTIDE SEQUENCE</scope>
    <source>
        <strain evidence="5">DH</strain>
    </source>
</reference>
<dbReference type="Pfam" id="PF00254">
    <property type="entry name" value="FKBP_C"/>
    <property type="match status" value="1"/>
</dbReference>
<keyword evidence="2" id="KW-0732">Signal</keyword>
<reference evidence="4 5" key="2">
    <citation type="journal article" date="2013" name="Genome Biol. Evol.">
        <title>Genome sequencing of Giardia lamblia genotypes A2 and B isolates (DH and GS) and comparative analysis with the genomes of genotypes A1 and E (WB and Pig).</title>
        <authorList>
            <person name="Adam R.D."/>
            <person name="Dahlstrom E.W."/>
            <person name="Martens C.A."/>
            <person name="Bruno D.P."/>
            <person name="Barbian K.D."/>
            <person name="Ricklefs S.M."/>
            <person name="Hernandez M.M."/>
            <person name="Narla N.P."/>
            <person name="Patel R.B."/>
            <person name="Porcella S.F."/>
            <person name="Nash T.E."/>
        </authorList>
    </citation>
    <scope>NUCLEOTIDE SEQUENCE [LARGE SCALE GENOMIC DNA]</scope>
    <source>
        <strain evidence="4 5">DH</strain>
    </source>
</reference>
<sequence>MIFGTSEMLYLLLLLPSSFLLNTFPNTPCLSSVRIVVREEDLCFEVSHASSPECPLNGLDTATAKLRVMPYNESKSAYVINLGTVPMSVSKFCHPGRHYDVLESKLLFSLDNEEWLVCKKKSLKILKTIFREGTGQQVDETMSGKVRRSIWYEPIDGSAPQAVLMQMEDDDWSYYDFKFSPVPGIHDAILTMRVGEGAVFYIPYQEAFGEHGSDTIPPRAQVIMRFEIFEAFPSTEEEIIYEQPRNDEDDD</sequence>
<evidence type="ECO:0000313" key="4">
    <source>
        <dbReference type="EMBL" id="ESU39668.1"/>
    </source>
</evidence>
<dbReference type="Proteomes" id="UP000018320">
    <property type="component" value="Unassembled WGS sequence"/>
</dbReference>
<accession>V6TL25</accession>
<comment type="caution">
    <text evidence="4">The sequence shown here is derived from an EMBL/GenBank/DDBJ whole genome shotgun (WGS) entry which is preliminary data.</text>
</comment>
<keyword evidence="1" id="KW-0697">Rotamase</keyword>
<dbReference type="Gene3D" id="3.10.50.40">
    <property type="match status" value="1"/>
</dbReference>
<dbReference type="PROSITE" id="PS50059">
    <property type="entry name" value="FKBP_PPIASE"/>
    <property type="match status" value="1"/>
</dbReference>
<proteinExistence type="predicted"/>
<dbReference type="VEuPathDB" id="GiardiaDB:GL50581_3701"/>
<comment type="catalytic activity">
    <reaction evidence="1">
        <text>[protein]-peptidylproline (omega=180) = [protein]-peptidylproline (omega=0)</text>
        <dbReference type="Rhea" id="RHEA:16237"/>
        <dbReference type="Rhea" id="RHEA-COMP:10747"/>
        <dbReference type="Rhea" id="RHEA-COMP:10748"/>
        <dbReference type="ChEBI" id="CHEBI:83833"/>
        <dbReference type="ChEBI" id="CHEBI:83834"/>
        <dbReference type="EC" id="5.2.1.8"/>
    </reaction>
</comment>
<feature type="domain" description="PPIase FKBP-type" evidence="3">
    <location>
        <begin position="135"/>
        <end position="232"/>
    </location>
</feature>
<gene>
    <name evidence="4" type="ORF">DHA2_151252</name>
</gene>
<organism evidence="4 5">
    <name type="scientific">Giardia intestinalis</name>
    <name type="common">Giardia lamblia</name>
    <dbReference type="NCBI Taxonomy" id="5741"/>
    <lineage>
        <taxon>Eukaryota</taxon>
        <taxon>Metamonada</taxon>
        <taxon>Diplomonadida</taxon>
        <taxon>Hexamitidae</taxon>
        <taxon>Giardiinae</taxon>
        <taxon>Giardia</taxon>
    </lineage>
</organism>
<name>V6TL25_GIAIN</name>
<evidence type="ECO:0000313" key="5">
    <source>
        <dbReference type="Proteomes" id="UP000018320"/>
    </source>
</evidence>
<feature type="chain" id="PRO_5004751903" description="peptidylprolyl isomerase" evidence="2">
    <location>
        <begin position="21"/>
        <end position="251"/>
    </location>
</feature>
<dbReference type="GO" id="GO:0003755">
    <property type="term" value="F:peptidyl-prolyl cis-trans isomerase activity"/>
    <property type="evidence" value="ECO:0007669"/>
    <property type="project" value="UniProtKB-KW"/>
</dbReference>
<evidence type="ECO:0000256" key="2">
    <source>
        <dbReference type="SAM" id="SignalP"/>
    </source>
</evidence>
<dbReference type="InterPro" id="IPR046357">
    <property type="entry name" value="PPIase_dom_sf"/>
</dbReference>
<dbReference type="AlphaFoldDB" id="V6TL25"/>
<dbReference type="InterPro" id="IPR001179">
    <property type="entry name" value="PPIase_FKBP_dom"/>
</dbReference>
<dbReference type="VEuPathDB" id="GiardiaDB:QR46_3858"/>
<dbReference type="SUPFAM" id="SSF54534">
    <property type="entry name" value="FKBP-like"/>
    <property type="match status" value="1"/>
</dbReference>
<feature type="signal peptide" evidence="2">
    <location>
        <begin position="1"/>
        <end position="20"/>
    </location>
</feature>
<dbReference type="VEuPathDB" id="GiardiaDB:GL50803_0042780"/>
<keyword evidence="1 4" id="KW-0413">Isomerase</keyword>
<dbReference type="VEuPathDB" id="GiardiaDB:DHA2_151252"/>
<evidence type="ECO:0000256" key="1">
    <source>
        <dbReference type="PROSITE-ProRule" id="PRU00277"/>
    </source>
</evidence>
<dbReference type="EC" id="5.2.1.8" evidence="1"/>
<dbReference type="EMBL" id="AHGT01000001">
    <property type="protein sequence ID" value="ESU39668.1"/>
    <property type="molecule type" value="Genomic_DNA"/>
</dbReference>
<protein>
    <recommendedName>
        <fullName evidence="1">peptidylprolyl isomerase</fullName>
        <ecNumber evidence="1">5.2.1.8</ecNumber>
    </recommendedName>
</protein>